<proteinExistence type="predicted"/>
<protein>
    <recommendedName>
        <fullName evidence="2">Prolyl 4-hydroxylase alpha subunit Fe(2+) 2OG dioxygenase domain-containing protein</fullName>
    </recommendedName>
</protein>
<dbReference type="EMBL" id="UINC01207257">
    <property type="protein sequence ID" value="SVE29265.1"/>
    <property type="molecule type" value="Genomic_DNA"/>
</dbReference>
<evidence type="ECO:0008006" key="2">
    <source>
        <dbReference type="Google" id="ProtNLM"/>
    </source>
</evidence>
<sequence>MENNFSITDNFLTEQDFGTIRDSIIGGKTFTDGIEWKFNPHVVHPKEDPTPGQFVHTVYFGNVPCSPFYNSLVPLIEHKFSISALYRIKMNLTPRFSESYTYTFHSDLSHDFEEDVASHWTTAILYINTNNGYTEFENGEKVESVANRVVMFPSNFKHRGITQTDEQTRILINFNFLKRKIRD</sequence>
<accession>A0A383CC86</accession>
<gene>
    <name evidence="1" type="ORF">METZ01_LOCUS482119</name>
</gene>
<dbReference type="Gene3D" id="2.60.120.620">
    <property type="entry name" value="q2cbj1_9rhob like domain"/>
    <property type="match status" value="1"/>
</dbReference>
<organism evidence="1">
    <name type="scientific">marine metagenome</name>
    <dbReference type="NCBI Taxonomy" id="408172"/>
    <lineage>
        <taxon>unclassified sequences</taxon>
        <taxon>metagenomes</taxon>
        <taxon>ecological metagenomes</taxon>
    </lineage>
</organism>
<dbReference type="AlphaFoldDB" id="A0A383CC86"/>
<name>A0A383CC86_9ZZZZ</name>
<reference evidence="1" key="1">
    <citation type="submission" date="2018-05" db="EMBL/GenBank/DDBJ databases">
        <authorList>
            <person name="Lanie J.A."/>
            <person name="Ng W.-L."/>
            <person name="Kazmierczak K.M."/>
            <person name="Andrzejewski T.M."/>
            <person name="Davidsen T.M."/>
            <person name="Wayne K.J."/>
            <person name="Tettelin H."/>
            <person name="Glass J.I."/>
            <person name="Rusch D."/>
            <person name="Podicherti R."/>
            <person name="Tsui H.-C.T."/>
            <person name="Winkler M.E."/>
        </authorList>
    </citation>
    <scope>NUCLEOTIDE SEQUENCE</scope>
</reference>
<evidence type="ECO:0000313" key="1">
    <source>
        <dbReference type="EMBL" id="SVE29265.1"/>
    </source>
</evidence>